<keyword evidence="1" id="KW-0732">Signal</keyword>
<dbReference type="PANTHER" id="PTHR47197">
    <property type="entry name" value="PROTEIN NIRF"/>
    <property type="match status" value="1"/>
</dbReference>
<dbReference type="Gene3D" id="2.130.10.10">
    <property type="entry name" value="YVTN repeat-like/Quinoprotein amine dehydrogenase"/>
    <property type="match status" value="2"/>
</dbReference>
<dbReference type="OrthoDB" id="1706639at2"/>
<evidence type="ECO:0000259" key="2">
    <source>
        <dbReference type="Pfam" id="PF21783"/>
    </source>
</evidence>
<dbReference type="InterPro" id="IPR011964">
    <property type="entry name" value="YVTN_b-propeller_repeat"/>
</dbReference>
<organism evidence="3 4">
    <name type="scientific">Alkaliphilus serpentinus</name>
    <dbReference type="NCBI Taxonomy" id="1482731"/>
    <lineage>
        <taxon>Bacteria</taxon>
        <taxon>Bacillati</taxon>
        <taxon>Bacillota</taxon>
        <taxon>Clostridia</taxon>
        <taxon>Peptostreptococcales</taxon>
        <taxon>Natronincolaceae</taxon>
        <taxon>Alkaliphilus</taxon>
    </lineage>
</organism>
<dbReference type="PANTHER" id="PTHR47197:SF3">
    <property type="entry name" value="DIHYDRO-HEME D1 DEHYDROGENASE"/>
    <property type="match status" value="1"/>
</dbReference>
<reference evidence="3 4" key="1">
    <citation type="submission" date="2019-10" db="EMBL/GenBank/DDBJ databases">
        <title>Alkaliphilus serpentinus sp. nov. and Alkaliphilus pronyensis sp. nov., two novel anaerobic alkaliphilic species isolated from the serpentinized-hosted hydrothermal field of the Prony Bay (New Caledonia).</title>
        <authorList>
            <person name="Postec A."/>
        </authorList>
    </citation>
    <scope>NUCLEOTIDE SEQUENCE [LARGE SCALE GENOMIC DNA]</scope>
    <source>
        <strain evidence="3 4">LacT</strain>
    </source>
</reference>
<dbReference type="AlphaFoldDB" id="A0A833HNS5"/>
<comment type="caution">
    <text evidence="3">The sequence shown here is derived from an EMBL/GenBank/DDBJ whole genome shotgun (WGS) entry which is preliminary data.</text>
</comment>
<dbReference type="InterPro" id="IPR051200">
    <property type="entry name" value="Host-pathogen_enzymatic-act"/>
</dbReference>
<gene>
    <name evidence="3" type="ORF">F8153_08720</name>
</gene>
<dbReference type="EMBL" id="WBZB01000025">
    <property type="protein sequence ID" value="KAB3529872.1"/>
    <property type="molecule type" value="Genomic_DNA"/>
</dbReference>
<dbReference type="InterPro" id="IPR011045">
    <property type="entry name" value="N2O_reductase_N"/>
</dbReference>
<evidence type="ECO:0000256" key="1">
    <source>
        <dbReference type="ARBA" id="ARBA00022729"/>
    </source>
</evidence>
<evidence type="ECO:0000313" key="3">
    <source>
        <dbReference type="EMBL" id="KAB3529872.1"/>
    </source>
</evidence>
<dbReference type="SUPFAM" id="SSF50974">
    <property type="entry name" value="Nitrous oxide reductase, N-terminal domain"/>
    <property type="match status" value="1"/>
</dbReference>
<name>A0A833HNS5_9FIRM</name>
<feature type="domain" description="YNCE-like beta-propeller" evidence="2">
    <location>
        <begin position="102"/>
        <end position="248"/>
    </location>
</feature>
<dbReference type="Pfam" id="PF21783">
    <property type="entry name" value="YNCE"/>
    <property type="match status" value="1"/>
</dbReference>
<proteinExistence type="predicted"/>
<sequence length="311" mass="35169">MDLYSGVIIISNYYDDSISIVDTKEGKEIKRISLIKDNLLYPPAHFGPHHIAVEGNTKFLYVPNTYHNSLAIIDLITGKLTDILYVGSCPSQVVLCKKYNLIYVANSDSNSVSVIQMDSLKMILQIPTGQMPHGMVLSKDQERLFVANQGSKTITEIITEKNIKRKCYSVDGNPWHLKLSSDGKLLFAVHYSHLYQRKGKIFVYRVEDMELMNTIAIGKMPVEVACDKINERLYISDSDMDVLHVYNLQANKAEEPINVGKMPHGLEMDYEKEEIYVTGIHSNTLHVVDFKNKTIKKTISVGKEPTSIVII</sequence>
<dbReference type="RefSeq" id="WP_151865971.1">
    <property type="nucleotide sequence ID" value="NZ_WBZB01000025.1"/>
</dbReference>
<keyword evidence="4" id="KW-1185">Reference proteome</keyword>
<accession>A0A833HNS5</accession>
<dbReference type="NCBIfam" id="TIGR02276">
    <property type="entry name" value="beta_rpt_yvtn"/>
    <property type="match status" value="1"/>
</dbReference>
<evidence type="ECO:0000313" key="4">
    <source>
        <dbReference type="Proteomes" id="UP000465601"/>
    </source>
</evidence>
<protein>
    <submittedName>
        <fullName evidence="3">YncE family protein</fullName>
    </submittedName>
</protein>
<dbReference type="Proteomes" id="UP000465601">
    <property type="component" value="Unassembled WGS sequence"/>
</dbReference>
<dbReference type="InterPro" id="IPR015943">
    <property type="entry name" value="WD40/YVTN_repeat-like_dom_sf"/>
</dbReference>
<dbReference type="InterPro" id="IPR048433">
    <property type="entry name" value="YNCE-like_beta-prop"/>
</dbReference>